<gene>
    <name evidence="2" type="ORF">DOS83_04495</name>
</gene>
<protein>
    <recommendedName>
        <fullName evidence="4">DoxX family protein</fullName>
    </recommendedName>
</protein>
<comment type="caution">
    <text evidence="2">The sequence shown here is derived from an EMBL/GenBank/DDBJ whole genome shotgun (WGS) entry which is preliminary data.</text>
</comment>
<dbReference type="Proteomes" id="UP000256562">
    <property type="component" value="Unassembled WGS sequence"/>
</dbReference>
<name>A0A3E0IQR2_9STAP</name>
<keyword evidence="1" id="KW-1133">Transmembrane helix</keyword>
<reference evidence="2 3" key="1">
    <citation type="journal article" date="2018" name="Vet. Microbiol.">
        <title>Characterisation of Staphylococcus felis isolated from cats using whole genome sequencing.</title>
        <authorList>
            <person name="Worthing K."/>
            <person name="Pang S."/>
            <person name="Trott D.J."/>
            <person name="Abraham S."/>
            <person name="Coombs G.W."/>
            <person name="Jordan D."/>
            <person name="McIntyre L."/>
            <person name="Davies M.R."/>
            <person name="Norris J."/>
        </authorList>
    </citation>
    <scope>NUCLEOTIDE SEQUENCE [LARGE SCALE GENOMIC DNA]</scope>
    <source>
        <strain evidence="2 3">F9</strain>
    </source>
</reference>
<dbReference type="AlphaFoldDB" id="A0A3E0IQR2"/>
<evidence type="ECO:0008006" key="4">
    <source>
        <dbReference type="Google" id="ProtNLM"/>
    </source>
</evidence>
<evidence type="ECO:0000313" key="2">
    <source>
        <dbReference type="EMBL" id="REH97309.1"/>
    </source>
</evidence>
<dbReference type="OrthoDB" id="327939at2"/>
<feature type="transmembrane region" description="Helical" evidence="1">
    <location>
        <begin position="37"/>
        <end position="58"/>
    </location>
</feature>
<evidence type="ECO:0000256" key="1">
    <source>
        <dbReference type="SAM" id="Phobius"/>
    </source>
</evidence>
<keyword evidence="1" id="KW-0812">Transmembrane</keyword>
<accession>A0A3E0IQR2</accession>
<dbReference type="PANTHER" id="PTHR36974">
    <property type="entry name" value="MEMBRANE PROTEIN-RELATED"/>
    <property type="match status" value="1"/>
</dbReference>
<dbReference type="RefSeq" id="WP_116094085.1">
    <property type="nucleotide sequence ID" value="NZ_QKXN01000129.1"/>
</dbReference>
<dbReference type="EMBL" id="QKXQ01000211">
    <property type="protein sequence ID" value="REH97309.1"/>
    <property type="molecule type" value="Genomic_DNA"/>
</dbReference>
<feature type="transmembrane region" description="Helical" evidence="1">
    <location>
        <begin position="65"/>
        <end position="83"/>
    </location>
</feature>
<dbReference type="PANTHER" id="PTHR36974:SF1">
    <property type="entry name" value="DOXX FAMILY MEMBRANE PROTEIN"/>
    <property type="match status" value="1"/>
</dbReference>
<keyword evidence="1" id="KW-0472">Membrane</keyword>
<evidence type="ECO:0000313" key="3">
    <source>
        <dbReference type="Proteomes" id="UP000256562"/>
    </source>
</evidence>
<proteinExistence type="predicted"/>
<organism evidence="2 3">
    <name type="scientific">Staphylococcus felis</name>
    <dbReference type="NCBI Taxonomy" id="46127"/>
    <lineage>
        <taxon>Bacteria</taxon>
        <taxon>Bacillati</taxon>
        <taxon>Bacillota</taxon>
        <taxon>Bacilli</taxon>
        <taxon>Bacillales</taxon>
        <taxon>Staphylococcaceae</taxon>
        <taxon>Staphylococcus</taxon>
    </lineage>
</organism>
<sequence length="117" mass="13707">MKLRLRRVLGIAFLMIGILHFIKECQFRNIVPHYLPLRKTAVLVTGICEMVIGINLFIKRPSYQLKHWIIAFLWSVLPANIYMARKGLPLGDKQLSKPVLYARLPMQFVLMYVIRKL</sequence>